<dbReference type="InterPro" id="IPR015943">
    <property type="entry name" value="WD40/YVTN_repeat-like_dom_sf"/>
</dbReference>
<dbReference type="AlphaFoldDB" id="A0A9P6Y9J0"/>
<comment type="caution">
    <text evidence="1">The sequence shown here is derived from an EMBL/GenBank/DDBJ whole genome shotgun (WGS) entry which is preliminary data.</text>
</comment>
<dbReference type="Gene3D" id="2.130.10.10">
    <property type="entry name" value="YVTN repeat-like/Quinoprotein amine dehydrogenase"/>
    <property type="match status" value="1"/>
</dbReference>
<keyword evidence="2" id="KW-1185">Reference proteome</keyword>
<dbReference type="Proteomes" id="UP000740926">
    <property type="component" value="Unassembled WGS sequence"/>
</dbReference>
<gene>
    <name evidence="1" type="ORF">G6F50_014069</name>
</gene>
<dbReference type="SUPFAM" id="SSF63829">
    <property type="entry name" value="Calcium-dependent phosphotriesterase"/>
    <property type="match status" value="1"/>
</dbReference>
<accession>A0A9P6Y9J0</accession>
<evidence type="ECO:0000313" key="1">
    <source>
        <dbReference type="EMBL" id="KAG1542711.1"/>
    </source>
</evidence>
<sequence length="202" mass="22728">MAGATVRRPDGRFETPPWKLPQGEQVLGMMLRDEQGGYWLDTRTGLGRAVDGQYQGVPLYSAVARGPVRPNWTGAYEDREGGIWLASTNAGLWHLLPRWWQFSVLSRLEDDPSSLRNAFVLGTSPSSNGGIWTVGGHGALDRFDPKTGKVEQHRTWVNGMHWLTSVREDRRGQVWIGSNDALLRYDPKLRDLRRWGRDAACG</sequence>
<protein>
    <submittedName>
        <fullName evidence="1">Uncharacterized protein</fullName>
    </submittedName>
</protein>
<name>A0A9P6Y9J0_9FUNG</name>
<proteinExistence type="predicted"/>
<reference evidence="1 2" key="1">
    <citation type="journal article" date="2020" name="Microb. Genom.">
        <title>Genetic diversity of clinical and environmental Mucorales isolates obtained from an investigation of mucormycosis cases among solid organ transplant recipients.</title>
        <authorList>
            <person name="Nguyen M.H."/>
            <person name="Kaul D."/>
            <person name="Muto C."/>
            <person name="Cheng S.J."/>
            <person name="Richter R.A."/>
            <person name="Bruno V.M."/>
            <person name="Liu G."/>
            <person name="Beyhan S."/>
            <person name="Sundermann A.J."/>
            <person name="Mounaud S."/>
            <person name="Pasculle A.W."/>
            <person name="Nierman W.C."/>
            <person name="Driscoll E."/>
            <person name="Cumbie R."/>
            <person name="Clancy C.J."/>
            <person name="Dupont C.L."/>
        </authorList>
    </citation>
    <scope>NUCLEOTIDE SEQUENCE [LARGE SCALE GENOMIC DNA]</scope>
    <source>
        <strain evidence="1 2">GL24</strain>
    </source>
</reference>
<dbReference type="EMBL" id="JAANIU010006279">
    <property type="protein sequence ID" value="KAG1542711.1"/>
    <property type="molecule type" value="Genomic_DNA"/>
</dbReference>
<organism evidence="1 2">
    <name type="scientific">Rhizopus delemar</name>
    <dbReference type="NCBI Taxonomy" id="936053"/>
    <lineage>
        <taxon>Eukaryota</taxon>
        <taxon>Fungi</taxon>
        <taxon>Fungi incertae sedis</taxon>
        <taxon>Mucoromycota</taxon>
        <taxon>Mucoromycotina</taxon>
        <taxon>Mucoromycetes</taxon>
        <taxon>Mucorales</taxon>
        <taxon>Mucorineae</taxon>
        <taxon>Rhizopodaceae</taxon>
        <taxon>Rhizopus</taxon>
    </lineage>
</organism>
<evidence type="ECO:0000313" key="2">
    <source>
        <dbReference type="Proteomes" id="UP000740926"/>
    </source>
</evidence>